<protein>
    <submittedName>
        <fullName evidence="1">Uncharacterized protein</fullName>
    </submittedName>
</protein>
<dbReference type="RefSeq" id="WP_058354329.1">
    <property type="nucleotide sequence ID" value="NZ_CABMMD010000220.1"/>
</dbReference>
<dbReference type="Proteomes" id="UP000054874">
    <property type="component" value="Unassembled WGS sequence"/>
</dbReference>
<gene>
    <name evidence="1" type="ORF">ASU35_16245</name>
</gene>
<keyword evidence="2" id="KW-1185">Reference proteome</keyword>
<dbReference type="EMBL" id="LNAM01000220">
    <property type="protein sequence ID" value="KSV57434.1"/>
    <property type="molecule type" value="Genomic_DNA"/>
</dbReference>
<reference evidence="1 2" key="1">
    <citation type="submission" date="2015-11" db="EMBL/GenBank/DDBJ databases">
        <title>Butyribacter intestini gen. nov., sp. nov., a butyric acid-producing bacterium of the family Lachnospiraceae isolated from the human faeces.</title>
        <authorList>
            <person name="Zou Y."/>
            <person name="Xue W."/>
            <person name="Luo G."/>
            <person name="Lv M."/>
        </authorList>
    </citation>
    <scope>NUCLEOTIDE SEQUENCE [LARGE SCALE GENOMIC DNA]</scope>
    <source>
        <strain evidence="1 2">ACET-33324</strain>
    </source>
</reference>
<proteinExistence type="predicted"/>
<evidence type="ECO:0000313" key="2">
    <source>
        <dbReference type="Proteomes" id="UP000054874"/>
    </source>
</evidence>
<evidence type="ECO:0000313" key="1">
    <source>
        <dbReference type="EMBL" id="KSV57434.1"/>
    </source>
</evidence>
<dbReference type="AlphaFoldDB" id="A0A0V8QA83"/>
<name>A0A0V8QA83_9FIRM</name>
<organism evidence="1 2">
    <name type="scientific">Acetivibrio ethanolgignens</name>
    <dbReference type="NCBI Taxonomy" id="290052"/>
    <lineage>
        <taxon>Bacteria</taxon>
        <taxon>Bacillati</taxon>
        <taxon>Bacillota</taxon>
        <taxon>Clostridia</taxon>
        <taxon>Eubacteriales</taxon>
        <taxon>Oscillospiraceae</taxon>
        <taxon>Acetivibrio</taxon>
    </lineage>
</organism>
<comment type="caution">
    <text evidence="1">The sequence shown here is derived from an EMBL/GenBank/DDBJ whole genome shotgun (WGS) entry which is preliminary data.</text>
</comment>
<accession>A0A0V8QA83</accession>
<sequence length="79" mass="9271">MEEKVERRMCMDALENVSLRLGQLNNMIKSLCIGMQQENIEQQVVDCMECIAYCVNDIRAMTLDELQQIRDEQNNMDKI</sequence>